<accession>A0ABN3Q1A7</accession>
<name>A0ABN3Q1A7_9ACTN</name>
<sequence length="100" mass="10970">MIAWRAQAPWGVSPAARAVPSAKAWHRGGVTVRNLDDPSAAQPFSTGPDSETVSWSTSVRPRAWSAMHAQPGLHCYYPLTLRVSCWSLDLGWTTFYVIGN</sequence>
<evidence type="ECO:0000313" key="1">
    <source>
        <dbReference type="EMBL" id="GAA2612237.1"/>
    </source>
</evidence>
<dbReference type="Proteomes" id="UP001501447">
    <property type="component" value="Unassembled WGS sequence"/>
</dbReference>
<reference evidence="1 2" key="1">
    <citation type="journal article" date="2019" name="Int. J. Syst. Evol. Microbiol.">
        <title>The Global Catalogue of Microorganisms (GCM) 10K type strain sequencing project: providing services to taxonomists for standard genome sequencing and annotation.</title>
        <authorList>
            <consortium name="The Broad Institute Genomics Platform"/>
            <consortium name="The Broad Institute Genome Sequencing Center for Infectious Disease"/>
            <person name="Wu L."/>
            <person name="Ma J."/>
        </authorList>
    </citation>
    <scope>NUCLEOTIDE SEQUENCE [LARGE SCALE GENOMIC DNA]</scope>
    <source>
        <strain evidence="1 2">JCM 16373</strain>
    </source>
</reference>
<organism evidence="1 2">
    <name type="scientific">Streptomyces axinellae</name>
    <dbReference type="NCBI Taxonomy" id="552788"/>
    <lineage>
        <taxon>Bacteria</taxon>
        <taxon>Bacillati</taxon>
        <taxon>Actinomycetota</taxon>
        <taxon>Actinomycetes</taxon>
        <taxon>Kitasatosporales</taxon>
        <taxon>Streptomycetaceae</taxon>
        <taxon>Streptomyces</taxon>
    </lineage>
</organism>
<dbReference type="EMBL" id="BAAARJ010000008">
    <property type="protein sequence ID" value="GAA2612237.1"/>
    <property type="molecule type" value="Genomic_DNA"/>
</dbReference>
<keyword evidence="2" id="KW-1185">Reference proteome</keyword>
<comment type="caution">
    <text evidence="1">The sequence shown here is derived from an EMBL/GenBank/DDBJ whole genome shotgun (WGS) entry which is preliminary data.</text>
</comment>
<evidence type="ECO:0000313" key="2">
    <source>
        <dbReference type="Proteomes" id="UP001501447"/>
    </source>
</evidence>
<proteinExistence type="predicted"/>
<protein>
    <submittedName>
        <fullName evidence="1">Uncharacterized protein</fullName>
    </submittedName>
</protein>
<gene>
    <name evidence="1" type="ORF">GCM10009863_27430</name>
</gene>